<dbReference type="PROSITE" id="PS50109">
    <property type="entry name" value="HIS_KIN"/>
    <property type="match status" value="1"/>
</dbReference>
<dbReference type="InterPro" id="IPR003594">
    <property type="entry name" value="HATPase_dom"/>
</dbReference>
<keyword evidence="3" id="KW-0597">Phosphoprotein</keyword>
<feature type="coiled-coil region" evidence="6">
    <location>
        <begin position="357"/>
        <end position="384"/>
    </location>
</feature>
<dbReference type="Pfam" id="PF08447">
    <property type="entry name" value="PAS_3"/>
    <property type="match status" value="3"/>
</dbReference>
<dbReference type="InterPro" id="IPR013767">
    <property type="entry name" value="PAS_fold"/>
</dbReference>
<dbReference type="PROSITE" id="PS50112">
    <property type="entry name" value="PAS"/>
    <property type="match status" value="7"/>
</dbReference>
<evidence type="ECO:0000256" key="6">
    <source>
        <dbReference type="SAM" id="Coils"/>
    </source>
</evidence>
<dbReference type="EMBL" id="FOVW01000002">
    <property type="protein sequence ID" value="SFN77045.1"/>
    <property type="molecule type" value="Genomic_DNA"/>
</dbReference>
<keyword evidence="11" id="KW-1185">Reference proteome</keyword>
<keyword evidence="5" id="KW-0418">Kinase</keyword>
<dbReference type="InterPro" id="IPR001610">
    <property type="entry name" value="PAC"/>
</dbReference>
<feature type="domain" description="PAS" evidence="8">
    <location>
        <begin position="242"/>
        <end position="312"/>
    </location>
</feature>
<feature type="domain" description="Histidine kinase" evidence="7">
    <location>
        <begin position="1275"/>
        <end position="1489"/>
    </location>
</feature>
<keyword evidence="4" id="KW-0808">Transferase</keyword>
<dbReference type="PANTHER" id="PTHR43304">
    <property type="entry name" value="PHYTOCHROME-LIKE PROTEIN CPH1"/>
    <property type="match status" value="1"/>
</dbReference>
<dbReference type="PRINTS" id="PR00344">
    <property type="entry name" value="BCTRLSENSOR"/>
</dbReference>
<evidence type="ECO:0000256" key="2">
    <source>
        <dbReference type="ARBA" id="ARBA00012438"/>
    </source>
</evidence>
<dbReference type="InterPro" id="IPR000014">
    <property type="entry name" value="PAS"/>
</dbReference>
<evidence type="ECO:0000259" key="8">
    <source>
        <dbReference type="PROSITE" id="PS50112"/>
    </source>
</evidence>
<dbReference type="FunFam" id="3.30.565.10:FF:000006">
    <property type="entry name" value="Sensor histidine kinase WalK"/>
    <property type="match status" value="1"/>
</dbReference>
<dbReference type="Pfam" id="PF00989">
    <property type="entry name" value="PAS"/>
    <property type="match status" value="1"/>
</dbReference>
<protein>
    <recommendedName>
        <fullName evidence="2">histidine kinase</fullName>
        <ecNumber evidence="2">2.7.13.3</ecNumber>
    </recommendedName>
</protein>
<dbReference type="SMART" id="SM00086">
    <property type="entry name" value="PAC"/>
    <property type="match status" value="5"/>
</dbReference>
<dbReference type="NCBIfam" id="TIGR00229">
    <property type="entry name" value="sensory_box"/>
    <property type="match status" value="6"/>
</dbReference>
<dbReference type="SUPFAM" id="SSF55874">
    <property type="entry name" value="ATPase domain of HSP90 chaperone/DNA topoisomerase II/histidine kinase"/>
    <property type="match status" value="1"/>
</dbReference>
<accession>A0A1I5BQJ8</accession>
<dbReference type="SMART" id="SM00091">
    <property type="entry name" value="PAS"/>
    <property type="match status" value="8"/>
</dbReference>
<dbReference type="InterPro" id="IPR004358">
    <property type="entry name" value="Sig_transdc_His_kin-like_C"/>
</dbReference>
<dbReference type="InterPro" id="IPR013655">
    <property type="entry name" value="PAS_fold_3"/>
</dbReference>
<dbReference type="Pfam" id="PF08448">
    <property type="entry name" value="PAS_4"/>
    <property type="match status" value="1"/>
</dbReference>
<dbReference type="PANTHER" id="PTHR43304:SF1">
    <property type="entry name" value="PAC DOMAIN-CONTAINING PROTEIN"/>
    <property type="match status" value="1"/>
</dbReference>
<dbReference type="Gene3D" id="3.30.450.40">
    <property type="match status" value="1"/>
</dbReference>
<dbReference type="InterPro" id="IPR036890">
    <property type="entry name" value="HATPase_C_sf"/>
</dbReference>
<dbReference type="InterPro" id="IPR005467">
    <property type="entry name" value="His_kinase_dom"/>
</dbReference>
<feature type="domain" description="PAS" evidence="8">
    <location>
        <begin position="1121"/>
        <end position="1193"/>
    </location>
</feature>
<feature type="coiled-coil region" evidence="6">
    <location>
        <begin position="1241"/>
        <end position="1272"/>
    </location>
</feature>
<feature type="coiled-coil region" evidence="6">
    <location>
        <begin position="991"/>
        <end position="1018"/>
    </location>
</feature>
<evidence type="ECO:0000313" key="11">
    <source>
        <dbReference type="Proteomes" id="UP000199564"/>
    </source>
</evidence>
<dbReference type="Gene3D" id="3.30.565.10">
    <property type="entry name" value="Histidine kinase-like ATPase, C-terminal domain"/>
    <property type="match status" value="1"/>
</dbReference>
<dbReference type="InterPro" id="IPR003661">
    <property type="entry name" value="HisK_dim/P_dom"/>
</dbReference>
<dbReference type="Gene3D" id="1.10.287.130">
    <property type="match status" value="1"/>
</dbReference>
<name>A0A1I5BQJ8_9BACT</name>
<dbReference type="Proteomes" id="UP000199564">
    <property type="component" value="Unassembled WGS sequence"/>
</dbReference>
<feature type="domain" description="PAS" evidence="8">
    <location>
        <begin position="656"/>
        <end position="713"/>
    </location>
</feature>
<evidence type="ECO:0000256" key="4">
    <source>
        <dbReference type="ARBA" id="ARBA00022679"/>
    </source>
</evidence>
<evidence type="ECO:0000259" key="9">
    <source>
        <dbReference type="PROSITE" id="PS50113"/>
    </source>
</evidence>
<dbReference type="SMART" id="SM00388">
    <property type="entry name" value="HisKA"/>
    <property type="match status" value="1"/>
</dbReference>
<reference evidence="11" key="1">
    <citation type="submission" date="2016-10" db="EMBL/GenBank/DDBJ databases">
        <authorList>
            <person name="Varghese N."/>
            <person name="Submissions S."/>
        </authorList>
    </citation>
    <scope>NUCLEOTIDE SEQUENCE [LARGE SCALE GENOMIC DNA]</scope>
    <source>
        <strain evidence="11">DSM 15282</strain>
    </source>
</reference>
<dbReference type="Gene3D" id="3.30.450.20">
    <property type="entry name" value="PAS domain"/>
    <property type="match status" value="8"/>
</dbReference>
<dbReference type="CDD" id="cd00130">
    <property type="entry name" value="PAS"/>
    <property type="match status" value="7"/>
</dbReference>
<dbReference type="GO" id="GO:0006355">
    <property type="term" value="P:regulation of DNA-templated transcription"/>
    <property type="evidence" value="ECO:0007669"/>
    <property type="project" value="InterPro"/>
</dbReference>
<feature type="domain" description="PAS" evidence="8">
    <location>
        <begin position="887"/>
        <end position="938"/>
    </location>
</feature>
<dbReference type="InterPro" id="IPR036097">
    <property type="entry name" value="HisK_dim/P_sf"/>
</dbReference>
<feature type="domain" description="PAS" evidence="8">
    <location>
        <begin position="1004"/>
        <end position="1074"/>
    </location>
</feature>
<dbReference type="SUPFAM" id="SSF55785">
    <property type="entry name" value="PYP-like sensor domain (PAS domain)"/>
    <property type="match status" value="8"/>
</dbReference>
<dbReference type="RefSeq" id="WP_091649746.1">
    <property type="nucleotide sequence ID" value="NZ_FOVW01000002.1"/>
</dbReference>
<evidence type="ECO:0000256" key="3">
    <source>
        <dbReference type="ARBA" id="ARBA00022553"/>
    </source>
</evidence>
<sequence length="1492" mass="173008">MNFSVFDYCSDLCWVVNDKLEIVYANPSYSSLIENFTGNVLKKGDSIFIPEFGEEYLSKWSFIYEKVFSGQLKEVEESFVDPSTGKKIFGIIKFDLITDQKSLGNLAFCRNTDVTNFVALRKEEKKLFEASLDVICSIDSNGNFVKVNAASKDLWGYEPEELEGTPYADLIYPEDIEKTSKVAEEILSGKKITTFENRYIRKDGKIAYNFWSARWDEQDQMMYCVARDGREKIENELLIHQNELRFKALVQEGSDLIAILDQEGNYKYVSPTSSSILGIEPHEFENRNAFEFIHPEDKERTMGFLNRIFEEQRVQVDPFRFQNNNGEWRWIETILTNMLDNQVVKGIVANSRDITEKVIEEQRLKLLENAINNTNDAILITEAEPMEEPGPKIVYANQAFLDASEYTLEEIIGQNPRILQGPKSDFEGLAEFGQKIRNWKPAEVTTVNYTKYGKEFWVNFSVSPVANHTGMFTHWVSIQKDVTEKKNIELKKELDSRINKIFRDKKSLKTALNGVCEELIEFLELEYTEFWLPTVSGDKLRRIANCFGSKSGEIFWKESKVYEQFNPNEGLPGEVWKKQKPISWKNISKDERFIRRKEAEKSGINSMAGIPIFHKGEISGVLLFGAEKPISELEAIFPVLNSLQGSLGIDLDKKKLENEVNLTFQSAPDLIALLDLSGNFLKINTTGSRFLNALEDEIRGRNLNDFSSISEPDFFVSSVKNKDNFKFKTRQVLSDKTIKWLSWSCEVQHEEGLVFATAKDITSEKQMAELLNEASAVSRVGGWEVDLMSNKIYWSKMVHEIHETNPDTYVPELEAVINFYRSDFRDLVKEKVDRAIQFGEPFDFEAILVTAEQNEIWVRSRGQVEFVDKSCVRIYGSFQDIHERKLLELRISEVLASISDAFYAVDSNWNFIYFNKEAENLLARKSEEVMGKNIWKEFPAAKGTQLEEIYLSVVNQNESKSFEYFYPGNNCWYEINAYPSNGGLSVYFKNIDERIKAKERLENAYQEKENILESIGDAFLAVNQLGQITYWNKRAEKLFGSKKASVLGKEIQEVLNDTYKMVFLEYLTKAQSLNQLIQFEEFFENKKKWIEGSIYPSDQGLSVYLKDITTRKETDIRLLRANERFEKVTEAATDGIWDWDIANDKFYRGKGFEKLYGIHVKRELSQEEFWKDKFHPEDLEGVKESLRKALENPKASKWEFEYRIMQTSGRIITVLDKGIIIRDEEKKPIRMVGAMTDITYRKEFEDELVKLNDTLKQHVKDLEIAYEELEQFTFIASHDLQEPLRMINSFLQLLKKKYEPVLDEKGLQYIHFATDGAVRMKQIILDLLEYSRAGKFKESPEKVDFNGILNDFKILRRKSIQEKGVKLHFKSLPEITVFKTPFVQVIHNLLDNAIKYSRKDESPEIKISVEEAKDHWQIQVKDNGIGIKEKYFEKIFIIFQRLHDRTEFSGTGIGLSIVKKNVESWGGKVWVNSELGNGTTFYFTIPKNIILE</sequence>
<dbReference type="SUPFAM" id="SSF55781">
    <property type="entry name" value="GAF domain-like"/>
    <property type="match status" value="1"/>
</dbReference>
<dbReference type="InterPro" id="IPR035965">
    <property type="entry name" value="PAS-like_dom_sf"/>
</dbReference>
<dbReference type="GO" id="GO:0000155">
    <property type="term" value="F:phosphorelay sensor kinase activity"/>
    <property type="evidence" value="ECO:0007669"/>
    <property type="project" value="InterPro"/>
</dbReference>
<dbReference type="InterPro" id="IPR013656">
    <property type="entry name" value="PAS_4"/>
</dbReference>
<dbReference type="InterPro" id="IPR052162">
    <property type="entry name" value="Sensor_kinase/Photoreceptor"/>
</dbReference>
<dbReference type="SUPFAM" id="SSF47384">
    <property type="entry name" value="Homodimeric domain of signal transducing histidine kinase"/>
    <property type="match status" value="1"/>
</dbReference>
<dbReference type="PROSITE" id="PS50113">
    <property type="entry name" value="PAC"/>
    <property type="match status" value="3"/>
</dbReference>
<dbReference type="CDD" id="cd00082">
    <property type="entry name" value="HisKA"/>
    <property type="match status" value="1"/>
</dbReference>
<dbReference type="Pfam" id="PF00512">
    <property type="entry name" value="HisKA"/>
    <property type="match status" value="1"/>
</dbReference>
<feature type="domain" description="PAC" evidence="9">
    <location>
        <begin position="315"/>
        <end position="366"/>
    </location>
</feature>
<dbReference type="Pfam" id="PF13185">
    <property type="entry name" value="GAF_2"/>
    <property type="match status" value="1"/>
</dbReference>
<feature type="domain" description="PAS" evidence="8">
    <location>
        <begin position="363"/>
        <end position="415"/>
    </location>
</feature>
<dbReference type="Pfam" id="PF13426">
    <property type="entry name" value="PAS_9"/>
    <property type="match status" value="1"/>
</dbReference>
<dbReference type="Pfam" id="PF02518">
    <property type="entry name" value="HATPase_c"/>
    <property type="match status" value="1"/>
</dbReference>
<organism evidence="10 11">
    <name type="scientific">Algoriphagus ornithinivorans</name>
    <dbReference type="NCBI Taxonomy" id="226506"/>
    <lineage>
        <taxon>Bacteria</taxon>
        <taxon>Pseudomonadati</taxon>
        <taxon>Bacteroidota</taxon>
        <taxon>Cytophagia</taxon>
        <taxon>Cytophagales</taxon>
        <taxon>Cyclobacteriaceae</taxon>
        <taxon>Algoriphagus</taxon>
    </lineage>
</organism>
<gene>
    <name evidence="10" type="ORF">SAMN04488519_1026</name>
</gene>
<dbReference type="InterPro" id="IPR000700">
    <property type="entry name" value="PAS-assoc_C"/>
</dbReference>
<evidence type="ECO:0000256" key="1">
    <source>
        <dbReference type="ARBA" id="ARBA00000085"/>
    </source>
</evidence>
<dbReference type="EC" id="2.7.13.3" evidence="2"/>
<feature type="domain" description="PAC" evidence="9">
    <location>
        <begin position="440"/>
        <end position="494"/>
    </location>
</feature>
<proteinExistence type="predicted"/>
<evidence type="ECO:0000259" key="7">
    <source>
        <dbReference type="PROSITE" id="PS50109"/>
    </source>
</evidence>
<dbReference type="STRING" id="226506.SAMN04488519_1026"/>
<comment type="catalytic activity">
    <reaction evidence="1">
        <text>ATP + protein L-histidine = ADP + protein N-phospho-L-histidine.</text>
        <dbReference type="EC" id="2.7.13.3"/>
    </reaction>
</comment>
<dbReference type="SMART" id="SM00387">
    <property type="entry name" value="HATPase_c"/>
    <property type="match status" value="1"/>
</dbReference>
<evidence type="ECO:0000256" key="5">
    <source>
        <dbReference type="ARBA" id="ARBA00022777"/>
    </source>
</evidence>
<feature type="domain" description="PAC" evidence="9">
    <location>
        <begin position="1198"/>
        <end position="1250"/>
    </location>
</feature>
<evidence type="ECO:0000313" key="10">
    <source>
        <dbReference type="EMBL" id="SFN77045.1"/>
    </source>
</evidence>
<feature type="domain" description="PAS" evidence="8">
    <location>
        <begin position="120"/>
        <end position="190"/>
    </location>
</feature>
<keyword evidence="6" id="KW-0175">Coiled coil</keyword>
<dbReference type="InterPro" id="IPR029016">
    <property type="entry name" value="GAF-like_dom_sf"/>
</dbReference>
<dbReference type="InterPro" id="IPR003018">
    <property type="entry name" value="GAF"/>
</dbReference>